<comment type="caution">
    <text evidence="1">The sequence shown here is derived from an EMBL/GenBank/DDBJ whole genome shotgun (WGS) entry which is preliminary data.</text>
</comment>
<gene>
    <name evidence="1" type="ORF">PoB_002919900</name>
</gene>
<evidence type="ECO:0000313" key="2">
    <source>
        <dbReference type="Proteomes" id="UP000735302"/>
    </source>
</evidence>
<evidence type="ECO:0000313" key="1">
    <source>
        <dbReference type="EMBL" id="GFO02694.1"/>
    </source>
</evidence>
<dbReference type="AlphaFoldDB" id="A0AAV4A8A1"/>
<reference evidence="1 2" key="1">
    <citation type="journal article" date="2021" name="Elife">
        <title>Chloroplast acquisition without the gene transfer in kleptoplastic sea slugs, Plakobranchus ocellatus.</title>
        <authorList>
            <person name="Maeda T."/>
            <person name="Takahashi S."/>
            <person name="Yoshida T."/>
            <person name="Shimamura S."/>
            <person name="Takaki Y."/>
            <person name="Nagai Y."/>
            <person name="Toyoda A."/>
            <person name="Suzuki Y."/>
            <person name="Arimoto A."/>
            <person name="Ishii H."/>
            <person name="Satoh N."/>
            <person name="Nishiyama T."/>
            <person name="Hasebe M."/>
            <person name="Maruyama T."/>
            <person name="Minagawa J."/>
            <person name="Obokata J."/>
            <person name="Shigenobu S."/>
        </authorList>
    </citation>
    <scope>NUCLEOTIDE SEQUENCE [LARGE SCALE GENOMIC DNA]</scope>
</reference>
<protein>
    <submittedName>
        <fullName evidence="1">Uncharacterized protein</fullName>
    </submittedName>
</protein>
<dbReference type="Proteomes" id="UP000735302">
    <property type="component" value="Unassembled WGS sequence"/>
</dbReference>
<name>A0AAV4A8A1_9GAST</name>
<dbReference type="EMBL" id="BLXT01003625">
    <property type="protein sequence ID" value="GFO02694.1"/>
    <property type="molecule type" value="Genomic_DNA"/>
</dbReference>
<sequence>MISGFQALCQARSSGWGSNPRKKGLYRYQGGFGIQCATNAPVEGRERERGEGAANKLLLAERLFGMSFIPAWFHLLTRIKNNQRPNLPDGLTVSVKDVCPSPKTSYVF</sequence>
<keyword evidence="2" id="KW-1185">Reference proteome</keyword>
<organism evidence="1 2">
    <name type="scientific">Plakobranchus ocellatus</name>
    <dbReference type="NCBI Taxonomy" id="259542"/>
    <lineage>
        <taxon>Eukaryota</taxon>
        <taxon>Metazoa</taxon>
        <taxon>Spiralia</taxon>
        <taxon>Lophotrochozoa</taxon>
        <taxon>Mollusca</taxon>
        <taxon>Gastropoda</taxon>
        <taxon>Heterobranchia</taxon>
        <taxon>Euthyneura</taxon>
        <taxon>Panpulmonata</taxon>
        <taxon>Sacoglossa</taxon>
        <taxon>Placobranchoidea</taxon>
        <taxon>Plakobranchidae</taxon>
        <taxon>Plakobranchus</taxon>
    </lineage>
</organism>
<accession>A0AAV4A8A1</accession>
<proteinExistence type="predicted"/>